<dbReference type="AlphaFoldDB" id="A0A1A9VBV2"/>
<feature type="disulfide bond" evidence="6">
    <location>
        <begin position="386"/>
        <end position="404"/>
    </location>
</feature>
<feature type="signal peptide" evidence="7">
    <location>
        <begin position="1"/>
        <end position="21"/>
    </location>
</feature>
<dbReference type="PANTHER" id="PTHR11485">
    <property type="entry name" value="TRANSFERRIN"/>
    <property type="match status" value="1"/>
</dbReference>
<feature type="chain" id="PRO_5008399235" description="Transferrin" evidence="7">
    <location>
        <begin position="22"/>
        <end position="630"/>
    </location>
</feature>
<feature type="binding site" evidence="5">
    <location>
        <position position="112"/>
    </location>
    <ligand>
        <name>Fe(3+)</name>
        <dbReference type="ChEBI" id="CHEBI:29034"/>
        <label>1</label>
    </ligand>
</feature>
<evidence type="ECO:0000256" key="7">
    <source>
        <dbReference type="SAM" id="SignalP"/>
    </source>
</evidence>
<evidence type="ECO:0000256" key="2">
    <source>
        <dbReference type="ARBA" id="ARBA00023157"/>
    </source>
</evidence>
<evidence type="ECO:0000259" key="8">
    <source>
        <dbReference type="PROSITE" id="PS51408"/>
    </source>
</evidence>
<keyword evidence="7" id="KW-0732">Signal</keyword>
<feature type="binding site" evidence="4">
    <location>
        <position position="142"/>
    </location>
    <ligand>
        <name>hydrogencarbonate</name>
        <dbReference type="ChEBI" id="CHEBI:17544"/>
        <label>1</label>
    </ligand>
</feature>
<evidence type="ECO:0000256" key="3">
    <source>
        <dbReference type="PIRNR" id="PIRNR002549"/>
    </source>
</evidence>
<dbReference type="GO" id="GO:0005886">
    <property type="term" value="C:plasma membrane"/>
    <property type="evidence" value="ECO:0007669"/>
    <property type="project" value="TreeGrafter"/>
</dbReference>
<dbReference type="Proteomes" id="UP000078200">
    <property type="component" value="Unassembled WGS sequence"/>
</dbReference>
<feature type="disulfide bond" evidence="6">
    <location>
        <begin position="185"/>
        <end position="211"/>
    </location>
</feature>
<dbReference type="InterPro" id="IPR001156">
    <property type="entry name" value="Transferrin-like_dom"/>
</dbReference>
<comment type="similarity">
    <text evidence="3">Belongs to the transferrin family.</text>
</comment>
<dbReference type="PANTHER" id="PTHR11485:SF57">
    <property type="entry name" value="TRANSFERRIN"/>
    <property type="match status" value="1"/>
</dbReference>
<dbReference type="STRING" id="7395.A0A1A9VBV2"/>
<accession>A0A1A9VBV2</accession>
<feature type="domain" description="Transferrin-like" evidence="8">
    <location>
        <begin position="27"/>
        <end position="367"/>
    </location>
</feature>
<evidence type="ECO:0000256" key="1">
    <source>
        <dbReference type="ARBA" id="ARBA00022737"/>
    </source>
</evidence>
<dbReference type="GO" id="GO:0055037">
    <property type="term" value="C:recycling endosome"/>
    <property type="evidence" value="ECO:0007669"/>
    <property type="project" value="TreeGrafter"/>
</dbReference>
<dbReference type="GO" id="GO:0046872">
    <property type="term" value="F:metal ion binding"/>
    <property type="evidence" value="ECO:0007669"/>
    <property type="project" value="UniProtKB-KW"/>
</dbReference>
<dbReference type="EnsemblMetazoa" id="GAUT032292-RA">
    <property type="protein sequence ID" value="GAUT032292-PA"/>
    <property type="gene ID" value="GAUT032292"/>
</dbReference>
<feature type="disulfide bond" evidence="6">
    <location>
        <begin position="39"/>
        <end position="55"/>
    </location>
</feature>
<keyword evidence="10" id="KW-1185">Reference proteome</keyword>
<evidence type="ECO:0000256" key="5">
    <source>
        <dbReference type="PIRSR" id="PIRSR002549-3"/>
    </source>
</evidence>
<dbReference type="PROSITE" id="PS00206">
    <property type="entry name" value="TRANSFERRIN_LIKE_2"/>
    <property type="match status" value="1"/>
</dbReference>
<evidence type="ECO:0000313" key="9">
    <source>
        <dbReference type="EnsemblMetazoa" id="GAUT032292-PA"/>
    </source>
</evidence>
<dbReference type="VEuPathDB" id="VectorBase:GAUT032292"/>
<dbReference type="SMART" id="SM00094">
    <property type="entry name" value="TR_FER"/>
    <property type="match status" value="1"/>
</dbReference>
<keyword evidence="3" id="KW-0406">Ion transport</keyword>
<sequence length="630" mass="71991">MISTKLLCLAAVMGVLAVSQAAEERIYRMCVPQKYYEDCLTLLKDPSEAGINMQCVAGRDRIDCLDMINERKADVLASEPEDMYVAYHTKNEDFRVISEIRTKDDKDADFRYEGIILVKKNSNIHSLKDLRGAKSCHTGYGRNVGYKIPITKLKNSNILKVSMDPEITATERELKALSEFFTQSCLVGTYSPHHETDRLLKKKYSNLCALCENPEQCNYPDKFSGYDGAIRCLDKGKGDVAFTKVQFIKKYFGMTPGTTAEGDASEFEYLCEDGTRRPITGPACSWAQRPWTGYVSNYDAVKGQEKLHKLQQRLEKFFDNGLHAQNKESAAHLLIKEDGVYHNKPEAVDPKVYLERAGYKDVIERDGSAIRKMKMCVQTETEYNKCETLRRAAYSRDIRPELECVQEKDCVIAVKEGKADLAAIHANNYKVARNDKLKPVVYESYGENDVYVAVVEPTLTHQNLQTMPIHYNGQDERAHQAAAYLNKLRNINTCQTTPSSEKNIMIVNAKDLEQWKNKQLLCANLEKKAVTEWRSCNLEAYLPVGIFIRESMTPVEQDTIKHLFVSLSEKFGHNGRFEDVFNLFGEYKTHEKNILFNDRAVKFVTELTNEHTNEEIYHSLRCEANLIKKH</sequence>
<dbReference type="Gene3D" id="3.40.190.10">
    <property type="entry name" value="Periplasmic binding protein-like II"/>
    <property type="match status" value="4"/>
</dbReference>
<keyword evidence="3" id="KW-0410">Iron transport</keyword>
<feature type="domain" description="Transferrin-like" evidence="8">
    <location>
        <begin position="373"/>
        <end position="622"/>
    </location>
</feature>
<dbReference type="InterPro" id="IPR016357">
    <property type="entry name" value="Transferrin"/>
</dbReference>
<feature type="disulfide bond" evidence="6">
    <location>
        <begin position="30"/>
        <end position="64"/>
    </location>
</feature>
<dbReference type="GO" id="GO:0005769">
    <property type="term" value="C:early endosome"/>
    <property type="evidence" value="ECO:0007669"/>
    <property type="project" value="TreeGrafter"/>
</dbReference>
<dbReference type="PRINTS" id="PR00422">
    <property type="entry name" value="TRANSFERRIN"/>
</dbReference>
<keyword evidence="3 5" id="KW-0408">Iron</keyword>
<feature type="disulfide bond" evidence="6">
    <location>
        <begin position="136"/>
        <end position="232"/>
    </location>
</feature>
<name>A0A1A9VBV2_GLOAU</name>
<protein>
    <recommendedName>
        <fullName evidence="3">Transferrin</fullName>
    </recommendedName>
</protein>
<keyword evidence="3 5" id="KW-0479">Metal-binding</keyword>
<feature type="binding site" evidence="4">
    <location>
        <position position="138"/>
    </location>
    <ligand>
        <name>hydrogencarbonate</name>
        <dbReference type="ChEBI" id="CHEBI:17544"/>
        <label>1</label>
    </ligand>
</feature>
<dbReference type="GO" id="GO:0005615">
    <property type="term" value="C:extracellular space"/>
    <property type="evidence" value="ECO:0007669"/>
    <property type="project" value="InterPro"/>
</dbReference>
<feature type="binding site" evidence="4">
    <location>
        <position position="145"/>
    </location>
    <ligand>
        <name>hydrogencarbonate</name>
        <dbReference type="ChEBI" id="CHEBI:17544"/>
        <label>1</label>
    </ligand>
</feature>
<keyword evidence="2 6" id="KW-1015">Disulfide bond</keyword>
<proteinExistence type="inferred from homology"/>
<dbReference type="CDD" id="cd13529">
    <property type="entry name" value="PBP2_transferrin"/>
    <property type="match status" value="1"/>
</dbReference>
<keyword evidence="1" id="KW-0677">Repeat</keyword>
<organism evidence="9 10">
    <name type="scientific">Glossina austeni</name>
    <name type="common">Savannah tsetse fly</name>
    <dbReference type="NCBI Taxonomy" id="7395"/>
    <lineage>
        <taxon>Eukaryota</taxon>
        <taxon>Metazoa</taxon>
        <taxon>Ecdysozoa</taxon>
        <taxon>Arthropoda</taxon>
        <taxon>Hexapoda</taxon>
        <taxon>Insecta</taxon>
        <taxon>Pterygota</taxon>
        <taxon>Neoptera</taxon>
        <taxon>Endopterygota</taxon>
        <taxon>Diptera</taxon>
        <taxon>Brachycera</taxon>
        <taxon>Muscomorpha</taxon>
        <taxon>Hippoboscoidea</taxon>
        <taxon>Glossinidae</taxon>
        <taxon>Glossina</taxon>
    </lineage>
</organism>
<feature type="disulfide bond" evidence="6">
    <location>
        <begin position="208"/>
        <end position="217"/>
    </location>
</feature>
<comment type="function">
    <text evidence="3">Transferrins are iron binding transport proteins which bind Fe(3+) ion in association with the binding of an anion, usually bicarbonate.</text>
</comment>
<reference evidence="9" key="1">
    <citation type="submission" date="2020-05" db="UniProtKB">
        <authorList>
            <consortium name="EnsemblMetazoa"/>
        </authorList>
    </citation>
    <scope>IDENTIFICATION</scope>
    <source>
        <strain evidence="9">TTRI</strain>
    </source>
</reference>
<feature type="binding site" evidence="5">
    <location>
        <position position="226"/>
    </location>
    <ligand>
        <name>Fe(3+)</name>
        <dbReference type="ChEBI" id="CHEBI:29034"/>
        <label>1</label>
    </ligand>
</feature>
<dbReference type="SUPFAM" id="SSF53850">
    <property type="entry name" value="Periplasmic binding protein-like II"/>
    <property type="match status" value="2"/>
</dbReference>
<evidence type="ECO:0000256" key="6">
    <source>
        <dbReference type="PIRSR" id="PIRSR002549-4"/>
    </source>
</evidence>
<dbReference type="InterPro" id="IPR018195">
    <property type="entry name" value="Transferrin_Fe_BS"/>
</dbReference>
<evidence type="ECO:0000256" key="4">
    <source>
        <dbReference type="PIRSR" id="PIRSR002549-2"/>
    </source>
</evidence>
<evidence type="ECO:0000313" key="10">
    <source>
        <dbReference type="Proteomes" id="UP000078200"/>
    </source>
</evidence>
<keyword evidence="3" id="KW-0813">Transport</keyword>
<feature type="disulfide bond" evidence="6">
    <location>
        <begin position="376"/>
        <end position="410"/>
    </location>
</feature>
<dbReference type="GO" id="GO:0006826">
    <property type="term" value="P:iron ion transport"/>
    <property type="evidence" value="ECO:0007669"/>
    <property type="project" value="UniProtKB-KW"/>
</dbReference>
<dbReference type="PIRSF" id="PIRSF002549">
    <property type="entry name" value="Transferrin"/>
    <property type="match status" value="1"/>
</dbReference>
<dbReference type="Pfam" id="PF00405">
    <property type="entry name" value="Transferrin"/>
    <property type="match status" value="3"/>
</dbReference>
<dbReference type="PROSITE" id="PS51408">
    <property type="entry name" value="TRANSFERRIN_LIKE_4"/>
    <property type="match status" value="2"/>
</dbReference>
<feature type="disulfide bond" evidence="6">
    <location>
        <begin position="271"/>
        <end position="284"/>
    </location>
</feature>